<keyword evidence="3" id="KW-1185">Reference proteome</keyword>
<gene>
    <name evidence="2" type="ORF">GHYDROH2_09020</name>
</gene>
<feature type="chain" id="PRO_5040784896" description="Lipoprotein" evidence="1">
    <location>
        <begin position="22"/>
        <end position="219"/>
    </location>
</feature>
<name>A0A9W6FYU2_9BACT</name>
<evidence type="ECO:0008006" key="4">
    <source>
        <dbReference type="Google" id="ProtNLM"/>
    </source>
</evidence>
<dbReference type="AlphaFoldDB" id="A0A9W6FYU2"/>
<sequence>MKRAIFAAMMVWLVIAMTGCGDGHSNPPQTFVSQILSDPAFDGDIEQTSLNSFTITQGMSSTVQSVFAGIDPVALTEFRAFLDFPLRGTGGVPTNAIVDSAFLDIVINSIQPANGVIPIRIELVSFQPPTLLSTDFDRTLQPPLAFITVVPPISQTDVGRHVSVDVTPLMVEAQRLGLTDFQVRILEDLGPVSPGLIEISDTTGANRGVLAPLLQVTYF</sequence>
<comment type="caution">
    <text evidence="2">The sequence shown here is derived from an EMBL/GenBank/DDBJ whole genome shotgun (WGS) entry which is preliminary data.</text>
</comment>
<evidence type="ECO:0000256" key="1">
    <source>
        <dbReference type="SAM" id="SignalP"/>
    </source>
</evidence>
<dbReference type="EMBL" id="BSDS01000001">
    <property type="protein sequence ID" value="GLI37401.1"/>
    <property type="molecule type" value="Genomic_DNA"/>
</dbReference>
<organism evidence="2 3">
    <name type="scientific">Geobacter hydrogenophilus</name>
    <dbReference type="NCBI Taxonomy" id="40983"/>
    <lineage>
        <taxon>Bacteria</taxon>
        <taxon>Pseudomonadati</taxon>
        <taxon>Thermodesulfobacteriota</taxon>
        <taxon>Desulfuromonadia</taxon>
        <taxon>Geobacterales</taxon>
        <taxon>Geobacteraceae</taxon>
        <taxon>Geobacter</taxon>
    </lineage>
</organism>
<dbReference type="Proteomes" id="UP001144352">
    <property type="component" value="Unassembled WGS sequence"/>
</dbReference>
<dbReference type="PROSITE" id="PS51257">
    <property type="entry name" value="PROKAR_LIPOPROTEIN"/>
    <property type="match status" value="1"/>
</dbReference>
<evidence type="ECO:0000313" key="2">
    <source>
        <dbReference type="EMBL" id="GLI37401.1"/>
    </source>
</evidence>
<keyword evidence="1" id="KW-0732">Signal</keyword>
<reference evidence="2" key="1">
    <citation type="submission" date="2022-12" db="EMBL/GenBank/DDBJ databases">
        <title>Reference genome sequencing for broad-spectrum identification of bacterial and archaeal isolates by mass spectrometry.</title>
        <authorList>
            <person name="Sekiguchi Y."/>
            <person name="Tourlousse D.M."/>
        </authorList>
    </citation>
    <scope>NUCLEOTIDE SEQUENCE</scope>
    <source>
        <strain evidence="2">H2</strain>
    </source>
</reference>
<accession>A0A9W6FYU2</accession>
<proteinExistence type="predicted"/>
<protein>
    <recommendedName>
        <fullName evidence="4">Lipoprotein</fullName>
    </recommendedName>
</protein>
<feature type="signal peptide" evidence="1">
    <location>
        <begin position="1"/>
        <end position="21"/>
    </location>
</feature>
<dbReference type="RefSeq" id="WP_214186938.1">
    <property type="nucleotide sequence ID" value="NZ_BSDS01000001.1"/>
</dbReference>
<evidence type="ECO:0000313" key="3">
    <source>
        <dbReference type="Proteomes" id="UP001144352"/>
    </source>
</evidence>